<keyword evidence="1" id="KW-1133">Transmembrane helix</keyword>
<gene>
    <name evidence="2" type="ORF">NE237_012523</name>
</gene>
<feature type="transmembrane region" description="Helical" evidence="1">
    <location>
        <begin position="73"/>
        <end position="93"/>
    </location>
</feature>
<accession>A0A9Q0GY81</accession>
<reference evidence="2" key="1">
    <citation type="journal article" date="2023" name="Plant J.">
        <title>The genome of the king protea, Protea cynaroides.</title>
        <authorList>
            <person name="Chang J."/>
            <person name="Duong T.A."/>
            <person name="Schoeman C."/>
            <person name="Ma X."/>
            <person name="Roodt D."/>
            <person name="Barker N."/>
            <person name="Li Z."/>
            <person name="Van de Peer Y."/>
            <person name="Mizrachi E."/>
        </authorList>
    </citation>
    <scope>NUCLEOTIDE SEQUENCE</scope>
    <source>
        <tissue evidence="2">Young leaves</tissue>
    </source>
</reference>
<keyword evidence="3" id="KW-1185">Reference proteome</keyword>
<evidence type="ECO:0000313" key="2">
    <source>
        <dbReference type="EMBL" id="KAJ4955740.1"/>
    </source>
</evidence>
<name>A0A9Q0GY81_9MAGN</name>
<evidence type="ECO:0000256" key="1">
    <source>
        <dbReference type="SAM" id="Phobius"/>
    </source>
</evidence>
<dbReference type="EMBL" id="JAMYWD010000011">
    <property type="protein sequence ID" value="KAJ4955740.1"/>
    <property type="molecule type" value="Genomic_DNA"/>
</dbReference>
<dbReference type="Proteomes" id="UP001141806">
    <property type="component" value="Unassembled WGS sequence"/>
</dbReference>
<protein>
    <submittedName>
        <fullName evidence="2">Uncharacterized protein</fullName>
    </submittedName>
</protein>
<comment type="caution">
    <text evidence="2">The sequence shown here is derived from an EMBL/GenBank/DDBJ whole genome shotgun (WGS) entry which is preliminary data.</text>
</comment>
<evidence type="ECO:0000313" key="3">
    <source>
        <dbReference type="Proteomes" id="UP001141806"/>
    </source>
</evidence>
<keyword evidence="1" id="KW-0812">Transmembrane</keyword>
<proteinExistence type="predicted"/>
<keyword evidence="1" id="KW-0472">Membrane</keyword>
<sequence>MYLIKFCGSCTTRATVARYGNEGTDVMELIRKSSFCRIRAFYTIAAGGHVSTETLDEFPERLCLSFLKILMSFLCRSVLASLIATYFFFYFGFSPLRCTSVLEVKSAITTFLESDILA</sequence>
<organism evidence="2 3">
    <name type="scientific">Protea cynaroides</name>
    <dbReference type="NCBI Taxonomy" id="273540"/>
    <lineage>
        <taxon>Eukaryota</taxon>
        <taxon>Viridiplantae</taxon>
        <taxon>Streptophyta</taxon>
        <taxon>Embryophyta</taxon>
        <taxon>Tracheophyta</taxon>
        <taxon>Spermatophyta</taxon>
        <taxon>Magnoliopsida</taxon>
        <taxon>Proteales</taxon>
        <taxon>Proteaceae</taxon>
        <taxon>Protea</taxon>
    </lineage>
</organism>
<dbReference type="AlphaFoldDB" id="A0A9Q0GY81"/>